<dbReference type="EMBL" id="LR796235">
    <property type="protein sequence ID" value="CAB4129842.1"/>
    <property type="molecule type" value="Genomic_DNA"/>
</dbReference>
<gene>
    <name evidence="1" type="ORF">UFOVP117_126</name>
</gene>
<reference evidence="1" key="1">
    <citation type="submission" date="2020-04" db="EMBL/GenBank/DDBJ databases">
        <authorList>
            <person name="Chiriac C."/>
            <person name="Salcher M."/>
            <person name="Ghai R."/>
            <person name="Kavagutti S V."/>
        </authorList>
    </citation>
    <scope>NUCLEOTIDE SEQUENCE</scope>
</reference>
<proteinExistence type="predicted"/>
<accession>A0A6J5L8S9</accession>
<sequence length="253" mass="29975">METKPKRRKSKKDNHFKLSTDWLLTEPVDYEHKYYMLMDFLNFCDDKIEKFELYPLFSEMSLHLANLQTISSEFKYIIVNKKFEVIDDEILINELKFTPIPKLGDDELEELNKILKYAGPKFFEYFNVIKALWTLTYDSVSIKHTNEKKNQSLETGYFFTLNGNNKKIWKYTTGGIDMVKHDSKFAVKLLFDGESRKVIKTIMKELGEDDNLPIFELMSSNDLPFENTLLPIYKRKILSYIVQKKTIVNLKKN</sequence>
<evidence type="ECO:0000313" key="1">
    <source>
        <dbReference type="EMBL" id="CAB4129842.1"/>
    </source>
</evidence>
<name>A0A6J5L8S9_9CAUD</name>
<protein>
    <submittedName>
        <fullName evidence="1">Uncharacterized protein</fullName>
    </submittedName>
</protein>
<organism evidence="1">
    <name type="scientific">uncultured Caudovirales phage</name>
    <dbReference type="NCBI Taxonomy" id="2100421"/>
    <lineage>
        <taxon>Viruses</taxon>
        <taxon>Duplodnaviria</taxon>
        <taxon>Heunggongvirae</taxon>
        <taxon>Uroviricota</taxon>
        <taxon>Caudoviricetes</taxon>
        <taxon>Peduoviridae</taxon>
        <taxon>Maltschvirus</taxon>
        <taxon>Maltschvirus maltsch</taxon>
    </lineage>
</organism>